<evidence type="ECO:0000259" key="3">
    <source>
        <dbReference type="Pfam" id="PF13649"/>
    </source>
</evidence>
<accession>T1A4Q6</accession>
<proteinExistence type="predicted"/>
<dbReference type="PANTHER" id="PTHR43861:SF1">
    <property type="entry name" value="TRANS-ACONITATE 2-METHYLTRANSFERASE"/>
    <property type="match status" value="1"/>
</dbReference>
<dbReference type="EMBL" id="AUZZ01008663">
    <property type="protein sequence ID" value="EQD36845.1"/>
    <property type="molecule type" value="Genomic_DNA"/>
</dbReference>
<name>T1A4Q6_9ZZZZ</name>
<dbReference type="Pfam" id="PF13649">
    <property type="entry name" value="Methyltransf_25"/>
    <property type="match status" value="1"/>
</dbReference>
<keyword evidence="2 4" id="KW-0808">Transferase</keyword>
<dbReference type="GO" id="GO:0032259">
    <property type="term" value="P:methylation"/>
    <property type="evidence" value="ECO:0007669"/>
    <property type="project" value="UniProtKB-KW"/>
</dbReference>
<dbReference type="InterPro" id="IPR029063">
    <property type="entry name" value="SAM-dependent_MTases_sf"/>
</dbReference>
<dbReference type="CDD" id="cd02440">
    <property type="entry name" value="AdoMet_MTases"/>
    <property type="match status" value="1"/>
</dbReference>
<dbReference type="PANTHER" id="PTHR43861">
    <property type="entry name" value="TRANS-ACONITATE 2-METHYLTRANSFERASE-RELATED"/>
    <property type="match status" value="1"/>
</dbReference>
<reference evidence="4" key="2">
    <citation type="journal article" date="2014" name="ISME J.">
        <title>Microbial stratification in low pH oxic and suboxic macroscopic growths along an acid mine drainage.</title>
        <authorList>
            <person name="Mendez-Garcia C."/>
            <person name="Mesa V."/>
            <person name="Sprenger R.R."/>
            <person name="Richter M."/>
            <person name="Diez M.S."/>
            <person name="Solano J."/>
            <person name="Bargiela R."/>
            <person name="Golyshina O.V."/>
            <person name="Manteca A."/>
            <person name="Ramos J.L."/>
            <person name="Gallego J.R."/>
            <person name="Llorente I."/>
            <person name="Martins Dos Santos V.A."/>
            <person name="Jensen O.N."/>
            <person name="Pelaez A.I."/>
            <person name="Sanchez J."/>
            <person name="Ferrer M."/>
        </authorList>
    </citation>
    <scope>NUCLEOTIDE SEQUENCE</scope>
</reference>
<evidence type="ECO:0000256" key="1">
    <source>
        <dbReference type="ARBA" id="ARBA00022603"/>
    </source>
</evidence>
<reference evidence="4" key="1">
    <citation type="submission" date="2013-08" db="EMBL/GenBank/DDBJ databases">
        <authorList>
            <person name="Mendez C."/>
            <person name="Richter M."/>
            <person name="Ferrer M."/>
            <person name="Sanchez J."/>
        </authorList>
    </citation>
    <scope>NUCLEOTIDE SEQUENCE</scope>
</reference>
<dbReference type="GO" id="GO:0008168">
    <property type="term" value="F:methyltransferase activity"/>
    <property type="evidence" value="ECO:0007669"/>
    <property type="project" value="UniProtKB-KW"/>
</dbReference>
<keyword evidence="1 4" id="KW-0489">Methyltransferase</keyword>
<protein>
    <submittedName>
        <fullName evidence="4">N,N-dimethyltransferase</fullName>
    </submittedName>
</protein>
<dbReference type="SUPFAM" id="SSF53335">
    <property type="entry name" value="S-adenosyl-L-methionine-dependent methyltransferases"/>
    <property type="match status" value="1"/>
</dbReference>
<evidence type="ECO:0000256" key="2">
    <source>
        <dbReference type="ARBA" id="ARBA00022679"/>
    </source>
</evidence>
<dbReference type="InterPro" id="IPR041698">
    <property type="entry name" value="Methyltransf_25"/>
</dbReference>
<dbReference type="Gene3D" id="2.20.130.10">
    <property type="entry name" value="CAC2371-like domains"/>
    <property type="match status" value="1"/>
</dbReference>
<feature type="domain" description="Methyltransferase" evidence="3">
    <location>
        <begin position="62"/>
        <end position="151"/>
    </location>
</feature>
<comment type="caution">
    <text evidence="4">The sequence shown here is derived from an EMBL/GenBank/DDBJ whole genome shotgun (WGS) entry which is preliminary data.</text>
</comment>
<organism evidence="4">
    <name type="scientific">mine drainage metagenome</name>
    <dbReference type="NCBI Taxonomy" id="410659"/>
    <lineage>
        <taxon>unclassified sequences</taxon>
        <taxon>metagenomes</taxon>
        <taxon>ecological metagenomes</taxon>
    </lineage>
</organism>
<evidence type="ECO:0000313" key="4">
    <source>
        <dbReference type="EMBL" id="EQD36845.1"/>
    </source>
</evidence>
<gene>
    <name evidence="4" type="ORF">B2A_12005</name>
</gene>
<dbReference type="Gene3D" id="3.40.50.150">
    <property type="entry name" value="Vaccinia Virus protein VP39"/>
    <property type="match status" value="1"/>
</dbReference>
<sequence length="264" mass="30954">MPILRKCGGNITDKTLKEEQMLYRRFARYYDYVYAWKNYENEIGVIKQLIYKYKKTGGNNLLEVGCGTGNYLKYLYKDFLCTGLDISPEMLRIAKKKVRGVRFVLDDMTNMKLEGKFDIILSLWGVISYAKTYANLEKTIQNFSKHLEVGGILIADPWYVTLDNKNKTQPYYKEGMPYMTTYNSVDLKICRMRIPKRSHNRQVMDIHTLVGNRGWSEVKYFIDRYEVGLFNIDRVIQIMKHEGIKAWFKRDTIGNGTYVGVKVS</sequence>
<dbReference type="AlphaFoldDB" id="T1A4Q6"/>